<gene>
    <name evidence="1" type="ORF">NCTC10754_03083</name>
</gene>
<accession>A0A449ILZ7</accession>
<sequence length="29" mass="3273">MPAIQPVSDKPECWRIDVQQVTFDADVSP</sequence>
<evidence type="ECO:0000313" key="1">
    <source>
        <dbReference type="EMBL" id="VFB20464.1"/>
    </source>
</evidence>
<name>A0A449ILZ7_PSEFR</name>
<organism evidence="1 2">
    <name type="scientific">Pseudomonas fragi</name>
    <dbReference type="NCBI Taxonomy" id="296"/>
    <lineage>
        <taxon>Bacteria</taxon>
        <taxon>Pseudomonadati</taxon>
        <taxon>Pseudomonadota</taxon>
        <taxon>Gammaproteobacteria</taxon>
        <taxon>Pseudomonadales</taxon>
        <taxon>Pseudomonadaceae</taxon>
        <taxon>Pseudomonas</taxon>
    </lineage>
</organism>
<dbReference type="AlphaFoldDB" id="A0A449ILZ7"/>
<dbReference type="EMBL" id="CAACYJ010000035">
    <property type="protein sequence ID" value="VFB20464.1"/>
    <property type="molecule type" value="Genomic_DNA"/>
</dbReference>
<reference evidence="1 2" key="1">
    <citation type="submission" date="2019-02" db="EMBL/GenBank/DDBJ databases">
        <authorList>
            <consortium name="Pathogen Informatics"/>
        </authorList>
    </citation>
    <scope>NUCLEOTIDE SEQUENCE [LARGE SCALE GENOMIC DNA]</scope>
    <source>
        <strain evidence="1 2">3012STDY7103891</strain>
    </source>
</reference>
<protein>
    <submittedName>
        <fullName evidence="1">Uncharacterized protein</fullName>
    </submittedName>
</protein>
<dbReference type="Proteomes" id="UP000330809">
    <property type="component" value="Unassembled WGS sequence"/>
</dbReference>
<proteinExistence type="predicted"/>
<evidence type="ECO:0000313" key="2">
    <source>
        <dbReference type="Proteomes" id="UP000330809"/>
    </source>
</evidence>